<dbReference type="GO" id="GO:0016787">
    <property type="term" value="F:hydrolase activity"/>
    <property type="evidence" value="ECO:0007669"/>
    <property type="project" value="UniProtKB-KW"/>
</dbReference>
<dbReference type="InterPro" id="IPR036264">
    <property type="entry name" value="Bact_exopeptidase_dim_dom"/>
</dbReference>
<comment type="cofactor">
    <cofactor evidence="1">
        <name>Zn(2+)</name>
        <dbReference type="ChEBI" id="CHEBI:29105"/>
    </cofactor>
</comment>
<dbReference type="AlphaFoldDB" id="A0A1T2YZJ6"/>
<name>A0A1T2YZJ6_PSEFL</name>
<evidence type="ECO:0000256" key="3">
    <source>
        <dbReference type="ARBA" id="ARBA00022801"/>
    </source>
</evidence>
<evidence type="ECO:0000256" key="5">
    <source>
        <dbReference type="ARBA" id="ARBA00023285"/>
    </source>
</evidence>
<keyword evidence="4" id="KW-0862">Zinc</keyword>
<dbReference type="Gene3D" id="3.30.70.360">
    <property type="match status" value="1"/>
</dbReference>
<evidence type="ECO:0000256" key="2">
    <source>
        <dbReference type="ARBA" id="ARBA00022723"/>
    </source>
</evidence>
<accession>A0A1T2YZJ6</accession>
<dbReference type="PANTHER" id="PTHR43808:SF9">
    <property type="entry name" value="BLL0789 PROTEIN"/>
    <property type="match status" value="1"/>
</dbReference>
<evidence type="ECO:0000313" key="8">
    <source>
        <dbReference type="EMBL" id="OPA97585.1"/>
    </source>
</evidence>
<dbReference type="Pfam" id="PF01546">
    <property type="entry name" value="Peptidase_M20"/>
    <property type="match status" value="1"/>
</dbReference>
<dbReference type="InterPro" id="IPR017150">
    <property type="entry name" value="Pept_M20_glutamate_carboxypep"/>
</dbReference>
<feature type="active site" description="Proton acceptor" evidence="6">
    <location>
        <position position="140"/>
    </location>
</feature>
<dbReference type="InterPro" id="IPR050072">
    <property type="entry name" value="Peptidase_M20A"/>
</dbReference>
<evidence type="ECO:0000259" key="7">
    <source>
        <dbReference type="Pfam" id="PF07687"/>
    </source>
</evidence>
<keyword evidence="2" id="KW-0479">Metal-binding</keyword>
<dbReference type="SUPFAM" id="SSF55031">
    <property type="entry name" value="Bacterial exopeptidase dimerisation domain"/>
    <property type="match status" value="1"/>
</dbReference>
<organism evidence="8 9">
    <name type="scientific">Pseudomonas fluorescens</name>
    <dbReference type="NCBI Taxonomy" id="294"/>
    <lineage>
        <taxon>Bacteria</taxon>
        <taxon>Pseudomonadati</taxon>
        <taxon>Pseudomonadota</taxon>
        <taxon>Gammaproteobacteria</taxon>
        <taxon>Pseudomonadales</taxon>
        <taxon>Pseudomonadaceae</taxon>
        <taxon>Pseudomonas</taxon>
    </lineage>
</organism>
<dbReference type="SUPFAM" id="SSF53187">
    <property type="entry name" value="Zn-dependent exopeptidases"/>
    <property type="match status" value="1"/>
</dbReference>
<dbReference type="EMBL" id="MSDF01000013">
    <property type="protein sequence ID" value="OPA97585.1"/>
    <property type="molecule type" value="Genomic_DNA"/>
</dbReference>
<evidence type="ECO:0000256" key="1">
    <source>
        <dbReference type="ARBA" id="ARBA00001947"/>
    </source>
</evidence>
<feature type="active site" evidence="6">
    <location>
        <position position="82"/>
    </location>
</feature>
<comment type="caution">
    <text evidence="8">The sequence shown here is derived from an EMBL/GenBank/DDBJ whole genome shotgun (WGS) entry which is preliminary data.</text>
</comment>
<reference evidence="8 9" key="1">
    <citation type="submission" date="2016-12" db="EMBL/GenBank/DDBJ databases">
        <title>Draft genome sequences of seven strains of Pseudomonas fluorescens that produce 4-formylaminooxyvinylglycine.</title>
        <authorList>
            <person name="Okrent R.A."/>
            <person name="Manning V.A."/>
            <person name="Trippe K.M."/>
        </authorList>
    </citation>
    <scope>NUCLEOTIDE SEQUENCE [LARGE SCALE GENOMIC DNA]</scope>
    <source>
        <strain evidence="8 9">P5A</strain>
    </source>
</reference>
<dbReference type="InterPro" id="IPR011650">
    <property type="entry name" value="Peptidase_M20_dimer"/>
</dbReference>
<keyword evidence="5" id="KW-0170">Cobalt</keyword>
<gene>
    <name evidence="8" type="ORF">BFW87_07805</name>
</gene>
<dbReference type="Proteomes" id="UP000190965">
    <property type="component" value="Unassembled WGS sequence"/>
</dbReference>
<proteinExistence type="predicted"/>
<dbReference type="InterPro" id="IPR002933">
    <property type="entry name" value="Peptidase_M20"/>
</dbReference>
<feature type="domain" description="Peptidase M20 dimerisation" evidence="7">
    <location>
        <begin position="176"/>
        <end position="271"/>
    </location>
</feature>
<keyword evidence="3" id="KW-0378">Hydrolase</keyword>
<evidence type="ECO:0000256" key="4">
    <source>
        <dbReference type="ARBA" id="ARBA00022833"/>
    </source>
</evidence>
<protein>
    <recommendedName>
        <fullName evidence="7">Peptidase M20 dimerisation domain-containing protein</fullName>
    </recommendedName>
</protein>
<dbReference type="GO" id="GO:0046872">
    <property type="term" value="F:metal ion binding"/>
    <property type="evidence" value="ECO:0007669"/>
    <property type="project" value="UniProtKB-KW"/>
</dbReference>
<dbReference type="PROSITE" id="PS00758">
    <property type="entry name" value="ARGE_DAPE_CPG2_1"/>
    <property type="match status" value="1"/>
</dbReference>
<dbReference type="Gene3D" id="3.40.630.10">
    <property type="entry name" value="Zn peptidases"/>
    <property type="match status" value="1"/>
</dbReference>
<dbReference type="Pfam" id="PF07687">
    <property type="entry name" value="M20_dimer"/>
    <property type="match status" value="1"/>
</dbReference>
<sequence length="386" mass="41310">MGNAYADEPIPPRSLQLLQEVVNINTDSKNAEGLTQVRNILIPYFEALGLVVTHHPLADGRDVLSFETANATPSILLIGHLDTVFPPASPFQSLSQQDDRLMGPGVIDMKGGVVLMLDALEQLKRSGHLGNVRVALNDDEEIGSSVSKPVLQQLAQGLAYGLVFEPGLEDGAYVNSQSGIRWMKLTTSGKASHAGLEPENGIDACLDLAIKVKKLAELARPADGLLINPGVIEGGTKPNVVCDHASVTVDVRFQKMADWEQTFTALKNISDHSDVYNEKLQQGTHTELTKLAEMPLLAATNTQAVVTQAQAVADALGQPFKARAVGYGSDGNNVANPTIQILVGLGPYGGGMHSEKEFMQMSSYGQRLAFATALIRKLNPTVRSTP</sequence>
<dbReference type="PANTHER" id="PTHR43808">
    <property type="entry name" value="ACETYLORNITHINE DEACETYLASE"/>
    <property type="match status" value="1"/>
</dbReference>
<evidence type="ECO:0000256" key="6">
    <source>
        <dbReference type="PIRSR" id="PIRSR037238-1"/>
    </source>
</evidence>
<evidence type="ECO:0000313" key="9">
    <source>
        <dbReference type="Proteomes" id="UP000190965"/>
    </source>
</evidence>
<dbReference type="PIRSF" id="PIRSF037238">
    <property type="entry name" value="Carboxypeptidase_G2"/>
    <property type="match status" value="1"/>
</dbReference>
<dbReference type="InterPro" id="IPR001261">
    <property type="entry name" value="ArgE/DapE_CS"/>
</dbReference>